<protein>
    <recommendedName>
        <fullName evidence="4">F-box domain-containing protein</fullName>
    </recommendedName>
</protein>
<comment type="caution">
    <text evidence="2">The sequence shown here is derived from an EMBL/GenBank/DDBJ whole genome shotgun (WGS) entry which is preliminary data.</text>
</comment>
<evidence type="ECO:0000313" key="2">
    <source>
        <dbReference type="EMBL" id="KAK8029675.1"/>
    </source>
</evidence>
<sequence>MRNDHCACPHLLREASLTDVDLRPLSPHLATLAGPLRFLLLTIIYGHTAVAANVITSTTTGEIESFRSVEGENRFRLPDAVLHTALEVEERAHCEAPFLPRVTLLQLVDLDRLVLLHGVLHHGQGDPLHGSQRSVLPRHVSAELLDAAQALDPREHVAVLVEVPVAEVRVPWPLTATVMWQWDFCSCIETQLCVEVHVTTPLTPPPITGFSVFPNPIHPRPLYHKTQTAQETPVCDSDRTRRFMMDIVNRLPPELQLRALGVCARGDLFSMSLVSRQFYHVCTPVLYHTIDLSSHNGDYIDFMGGWGKLKVPPDWLDRFHCQDLDGALYKRQLGFLRTLQAKPGFARHARELHWTTVRMPCKVEENELALHLQPSAVELEEGCWGWSENQLYFQLRREFDFNNCNSYLWGKLALMVHLKVVDIAFVDTDNREADPPPRGLFSSALSVRLTGMASRCLIKSPLGSVEPTGLRHLYLNNITEFAELSGIREGRTLREKKEDTTLSLNNQQPSWTNADPSEPVSWQMVKFGNIGDRHYWGANAAQLSAAPRGGQPTVPYPDGVRPMDSRFQRHILPAITESTWPKLLRLELFGVADYTYRPGKEPRVLNVPLSDADQDNIRSAVGDSVALDIRADATRYFWIGENGDETGIQELPDEEDTESDSDGDDASQAEDGDD</sequence>
<organism evidence="2 3">
    <name type="scientific">Apiospora rasikravindrae</name>
    <dbReference type="NCBI Taxonomy" id="990691"/>
    <lineage>
        <taxon>Eukaryota</taxon>
        <taxon>Fungi</taxon>
        <taxon>Dikarya</taxon>
        <taxon>Ascomycota</taxon>
        <taxon>Pezizomycotina</taxon>
        <taxon>Sordariomycetes</taxon>
        <taxon>Xylariomycetidae</taxon>
        <taxon>Amphisphaeriales</taxon>
        <taxon>Apiosporaceae</taxon>
        <taxon>Apiospora</taxon>
    </lineage>
</organism>
<dbReference type="EMBL" id="JAQQWK010000010">
    <property type="protein sequence ID" value="KAK8029675.1"/>
    <property type="molecule type" value="Genomic_DNA"/>
</dbReference>
<feature type="region of interest" description="Disordered" evidence="1">
    <location>
        <begin position="498"/>
        <end position="517"/>
    </location>
</feature>
<proteinExistence type="predicted"/>
<evidence type="ECO:0000256" key="1">
    <source>
        <dbReference type="SAM" id="MobiDB-lite"/>
    </source>
</evidence>
<reference evidence="2 3" key="1">
    <citation type="submission" date="2023-01" db="EMBL/GenBank/DDBJ databases">
        <title>Analysis of 21 Apiospora genomes using comparative genomics revels a genus with tremendous synthesis potential of carbohydrate active enzymes and secondary metabolites.</title>
        <authorList>
            <person name="Sorensen T."/>
        </authorList>
    </citation>
    <scope>NUCLEOTIDE SEQUENCE [LARGE SCALE GENOMIC DNA]</scope>
    <source>
        <strain evidence="2 3">CBS 33761</strain>
    </source>
</reference>
<accession>A0ABR1SCT7</accession>
<dbReference type="CDD" id="cd09917">
    <property type="entry name" value="F-box_SF"/>
    <property type="match status" value="1"/>
</dbReference>
<dbReference type="Proteomes" id="UP001444661">
    <property type="component" value="Unassembled WGS sequence"/>
</dbReference>
<evidence type="ECO:0000313" key="3">
    <source>
        <dbReference type="Proteomes" id="UP001444661"/>
    </source>
</evidence>
<feature type="compositionally biased region" description="Polar residues" evidence="1">
    <location>
        <begin position="501"/>
        <end position="515"/>
    </location>
</feature>
<feature type="compositionally biased region" description="Acidic residues" evidence="1">
    <location>
        <begin position="651"/>
        <end position="674"/>
    </location>
</feature>
<feature type="region of interest" description="Disordered" evidence="1">
    <location>
        <begin position="641"/>
        <end position="674"/>
    </location>
</feature>
<evidence type="ECO:0008006" key="4">
    <source>
        <dbReference type="Google" id="ProtNLM"/>
    </source>
</evidence>
<name>A0ABR1SCT7_9PEZI</name>
<dbReference type="InterPro" id="IPR036047">
    <property type="entry name" value="F-box-like_dom_sf"/>
</dbReference>
<keyword evidence="3" id="KW-1185">Reference proteome</keyword>
<gene>
    <name evidence="2" type="ORF">PG993_010966</name>
</gene>
<dbReference type="SUPFAM" id="SSF81383">
    <property type="entry name" value="F-box domain"/>
    <property type="match status" value="1"/>
</dbReference>